<evidence type="ECO:0000259" key="3">
    <source>
        <dbReference type="PROSITE" id="PS50001"/>
    </source>
</evidence>
<dbReference type="Pfam" id="PF00017">
    <property type="entry name" value="SH2"/>
    <property type="match status" value="1"/>
</dbReference>
<accession>A0A8R1XZU2</accession>
<proteinExistence type="predicted"/>
<keyword evidence="5" id="KW-1185">Reference proteome</keyword>
<dbReference type="Gene3D" id="3.30.505.10">
    <property type="entry name" value="SH2 domain"/>
    <property type="match status" value="1"/>
</dbReference>
<evidence type="ECO:0000256" key="1">
    <source>
        <dbReference type="PROSITE-ProRule" id="PRU00191"/>
    </source>
</evidence>
<keyword evidence="2" id="KW-0472">Membrane</keyword>
<dbReference type="InterPro" id="IPR000980">
    <property type="entry name" value="SH2"/>
</dbReference>
<keyword evidence="2" id="KW-0812">Transmembrane</keyword>
<sequence>MQQKLYLKKFFLYKNNESYILVEILENFFWYHGRLGKKTTCELLERNGQFLLRSARSKVDLQIKTVLSVKWNNRHYHFEVKKSDEYFAIEELQFDSIVHLISFYFASKHPITKRSNAILLQPVFRYIEMDTPYILKGALNLAFACTVIIFLYMFAISS</sequence>
<reference evidence="5" key="1">
    <citation type="submission" date="2013-10" db="EMBL/GenBank/DDBJ databases">
        <title>Genome sequencing of Onchocerca volvulus.</title>
        <authorList>
            <person name="Cotton J."/>
            <person name="Tsai J."/>
            <person name="Stanley E."/>
            <person name="Tracey A."/>
            <person name="Holroyd N."/>
            <person name="Lustigman S."/>
            <person name="Berriman M."/>
        </authorList>
    </citation>
    <scope>NUCLEOTIDE SEQUENCE</scope>
</reference>
<organism evidence="4 5">
    <name type="scientific">Onchocerca volvulus</name>
    <dbReference type="NCBI Taxonomy" id="6282"/>
    <lineage>
        <taxon>Eukaryota</taxon>
        <taxon>Metazoa</taxon>
        <taxon>Ecdysozoa</taxon>
        <taxon>Nematoda</taxon>
        <taxon>Chromadorea</taxon>
        <taxon>Rhabditida</taxon>
        <taxon>Spirurina</taxon>
        <taxon>Spiruromorpha</taxon>
        <taxon>Filarioidea</taxon>
        <taxon>Onchocercidae</taxon>
        <taxon>Onchocerca</taxon>
    </lineage>
</organism>
<dbReference type="EnsemblMetazoa" id="OVOC6181.1">
    <property type="protein sequence ID" value="OVOC6181.1"/>
    <property type="gene ID" value="WBGene00242990"/>
</dbReference>
<evidence type="ECO:0000256" key="2">
    <source>
        <dbReference type="SAM" id="Phobius"/>
    </source>
</evidence>
<dbReference type="InterPro" id="IPR036860">
    <property type="entry name" value="SH2_dom_sf"/>
</dbReference>
<keyword evidence="2" id="KW-1133">Transmembrane helix</keyword>
<dbReference type="SUPFAM" id="SSF55550">
    <property type="entry name" value="SH2 domain"/>
    <property type="match status" value="1"/>
</dbReference>
<dbReference type="AlphaFoldDB" id="A0A8R1XZU2"/>
<feature type="transmembrane region" description="Helical" evidence="2">
    <location>
        <begin position="133"/>
        <end position="155"/>
    </location>
</feature>
<protein>
    <submittedName>
        <fullName evidence="4">SH2 domain-containing protein</fullName>
    </submittedName>
</protein>
<dbReference type="InterPro" id="IPR051853">
    <property type="entry name" value="SH2-Ras-GEF_adapter"/>
</dbReference>
<name>A0A8R1XZU2_ONCVO</name>
<dbReference type="PANTHER" id="PTHR14247:SF8">
    <property type="entry name" value="RAS-GEF DOMAIN-CONTAINING PROTEIN"/>
    <property type="match status" value="1"/>
</dbReference>
<dbReference type="SMART" id="SM00252">
    <property type="entry name" value="SH2"/>
    <property type="match status" value="1"/>
</dbReference>
<reference evidence="4" key="2">
    <citation type="submission" date="2022-06" db="UniProtKB">
        <authorList>
            <consortium name="EnsemblMetazoa"/>
        </authorList>
    </citation>
    <scope>IDENTIFICATION</scope>
</reference>
<dbReference type="EMBL" id="CMVM020000170">
    <property type="status" value="NOT_ANNOTATED_CDS"/>
    <property type="molecule type" value="Genomic_DNA"/>
</dbReference>
<dbReference type="PROSITE" id="PS50001">
    <property type="entry name" value="SH2"/>
    <property type="match status" value="1"/>
</dbReference>
<dbReference type="PRINTS" id="PR00401">
    <property type="entry name" value="SH2DOMAIN"/>
</dbReference>
<keyword evidence="1" id="KW-0727">SH2 domain</keyword>
<dbReference type="PANTHER" id="PTHR14247">
    <property type="entry name" value="BREAST CANCER ANTI-ESTROGEN RESISTANCE PROTEIN 3 HOMOLOG-LIKE PROTEIN"/>
    <property type="match status" value="1"/>
</dbReference>
<dbReference type="OMA" id="KWNNRHY"/>
<dbReference type="Proteomes" id="UP000024404">
    <property type="component" value="Unassembled WGS sequence"/>
</dbReference>
<evidence type="ECO:0000313" key="4">
    <source>
        <dbReference type="EnsemblMetazoa" id="OVOC6181.1"/>
    </source>
</evidence>
<feature type="domain" description="SH2" evidence="3">
    <location>
        <begin position="30"/>
        <end position="123"/>
    </location>
</feature>
<evidence type="ECO:0000313" key="5">
    <source>
        <dbReference type="Proteomes" id="UP000024404"/>
    </source>
</evidence>